<protein>
    <recommendedName>
        <fullName evidence="2">Activator of Hsp90 ATPase homologue 1/2-like C-terminal domain-containing protein</fullName>
    </recommendedName>
</protein>
<reference evidence="3 4" key="1">
    <citation type="submission" date="2011-12" db="EMBL/GenBank/DDBJ databases">
        <title>Whole genome shotgun sequence of Gordonia effusa NBRC 100432.</title>
        <authorList>
            <person name="Yoshida I."/>
            <person name="Takarada H."/>
            <person name="Hosoyama A."/>
            <person name="Tsuchikane K."/>
            <person name="Katsumata H."/>
            <person name="Yamazaki S."/>
            <person name="Fujita N."/>
        </authorList>
    </citation>
    <scope>NUCLEOTIDE SEQUENCE [LARGE SCALE GENOMIC DNA]</scope>
    <source>
        <strain evidence="3 4">NBRC 100432</strain>
    </source>
</reference>
<evidence type="ECO:0000256" key="1">
    <source>
        <dbReference type="ARBA" id="ARBA00006817"/>
    </source>
</evidence>
<sequence length="159" mass="18493">MPDGSRVLVALRVNVTAERAFTTFTEQIGRWWRPNPLFQFVPNSVGTLEFWPGPRGCLIERYDDGTVFQIGDVRVWEPPSRLVVGWRQEGFPPDADTELHVRFDQIDGNPVQTRVTVEHYGWDRIPPENAVRHSFPLDVFSLRFAQWWKRQLAEFGNVV</sequence>
<proteinExistence type="inferred from homology"/>
<dbReference type="AlphaFoldDB" id="H0R210"/>
<gene>
    <name evidence="3" type="ORF">GOEFS_075_00360</name>
</gene>
<dbReference type="EMBL" id="BAEH01000075">
    <property type="protein sequence ID" value="GAB19115.1"/>
    <property type="molecule type" value="Genomic_DNA"/>
</dbReference>
<keyword evidence="4" id="KW-1185">Reference proteome</keyword>
<dbReference type="Gene3D" id="3.30.530.20">
    <property type="match status" value="1"/>
</dbReference>
<dbReference type="Pfam" id="PF08327">
    <property type="entry name" value="AHSA1"/>
    <property type="match status" value="1"/>
</dbReference>
<dbReference type="Proteomes" id="UP000035034">
    <property type="component" value="Unassembled WGS sequence"/>
</dbReference>
<evidence type="ECO:0000259" key="2">
    <source>
        <dbReference type="Pfam" id="PF08327"/>
    </source>
</evidence>
<dbReference type="SUPFAM" id="SSF55961">
    <property type="entry name" value="Bet v1-like"/>
    <property type="match status" value="1"/>
</dbReference>
<name>H0R210_9ACTN</name>
<dbReference type="InterPro" id="IPR023393">
    <property type="entry name" value="START-like_dom_sf"/>
</dbReference>
<organism evidence="3 4">
    <name type="scientific">Gordonia effusa NBRC 100432</name>
    <dbReference type="NCBI Taxonomy" id="1077974"/>
    <lineage>
        <taxon>Bacteria</taxon>
        <taxon>Bacillati</taxon>
        <taxon>Actinomycetota</taxon>
        <taxon>Actinomycetes</taxon>
        <taxon>Mycobacteriales</taxon>
        <taxon>Gordoniaceae</taxon>
        <taxon>Gordonia</taxon>
    </lineage>
</organism>
<evidence type="ECO:0000313" key="4">
    <source>
        <dbReference type="Proteomes" id="UP000035034"/>
    </source>
</evidence>
<dbReference type="eggNOG" id="COG3832">
    <property type="taxonomic scope" value="Bacteria"/>
</dbReference>
<dbReference type="RefSeq" id="WP_007318450.1">
    <property type="nucleotide sequence ID" value="NZ_BAEH01000075.1"/>
</dbReference>
<dbReference type="InterPro" id="IPR013538">
    <property type="entry name" value="ASHA1/2-like_C"/>
</dbReference>
<dbReference type="OrthoDB" id="268331at2"/>
<evidence type="ECO:0000313" key="3">
    <source>
        <dbReference type="EMBL" id="GAB19115.1"/>
    </source>
</evidence>
<comment type="caution">
    <text evidence="3">The sequence shown here is derived from an EMBL/GenBank/DDBJ whole genome shotgun (WGS) entry which is preliminary data.</text>
</comment>
<comment type="similarity">
    <text evidence="1">Belongs to the AHA1 family.</text>
</comment>
<accession>H0R210</accession>
<feature type="domain" description="Activator of Hsp90 ATPase homologue 1/2-like C-terminal" evidence="2">
    <location>
        <begin position="15"/>
        <end position="132"/>
    </location>
</feature>
<dbReference type="STRING" id="1077974.GOEFS_075_00360"/>